<evidence type="ECO:0000313" key="2">
    <source>
        <dbReference type="Proteomes" id="UP000597762"/>
    </source>
</evidence>
<name>A0A812D9D1_ACAPH</name>
<accession>A0A812D9D1</accession>
<protein>
    <submittedName>
        <fullName evidence="1">Uncharacterized protein</fullName>
    </submittedName>
</protein>
<reference evidence="1" key="1">
    <citation type="submission" date="2021-01" db="EMBL/GenBank/DDBJ databases">
        <authorList>
            <person name="Li R."/>
            <person name="Bekaert M."/>
        </authorList>
    </citation>
    <scope>NUCLEOTIDE SEQUENCE</scope>
    <source>
        <strain evidence="1">Farmed</strain>
    </source>
</reference>
<dbReference type="EMBL" id="CAHIKZ030002591">
    <property type="protein sequence ID" value="CAE1289331.1"/>
    <property type="molecule type" value="Genomic_DNA"/>
</dbReference>
<keyword evidence="2" id="KW-1185">Reference proteome</keyword>
<comment type="caution">
    <text evidence="1">The sequence shown here is derived from an EMBL/GenBank/DDBJ whole genome shotgun (WGS) entry which is preliminary data.</text>
</comment>
<gene>
    <name evidence="1" type="ORF">SPHA_47613</name>
</gene>
<organism evidence="1 2">
    <name type="scientific">Acanthosepion pharaonis</name>
    <name type="common">Pharaoh cuttlefish</name>
    <name type="synonym">Sepia pharaonis</name>
    <dbReference type="NCBI Taxonomy" id="158019"/>
    <lineage>
        <taxon>Eukaryota</taxon>
        <taxon>Metazoa</taxon>
        <taxon>Spiralia</taxon>
        <taxon>Lophotrochozoa</taxon>
        <taxon>Mollusca</taxon>
        <taxon>Cephalopoda</taxon>
        <taxon>Coleoidea</taxon>
        <taxon>Decapodiformes</taxon>
        <taxon>Sepiida</taxon>
        <taxon>Sepiina</taxon>
        <taxon>Sepiidae</taxon>
        <taxon>Acanthosepion</taxon>
    </lineage>
</organism>
<dbReference type="AlphaFoldDB" id="A0A812D9D1"/>
<proteinExistence type="predicted"/>
<evidence type="ECO:0000313" key="1">
    <source>
        <dbReference type="EMBL" id="CAE1289331.1"/>
    </source>
</evidence>
<sequence length="204" mass="23527">MGSADPTLKPLTHLPQLSLSQKVDVKDEKTFHDLLVNMTTTISASLILVKHEMNQEHKILCQPAVALGVKCHYPNMCKHVSNDHNAIFYCKLHFVHSFLENFQHFLSFKIPGTVVFPTVMDDFISLRKDLFNIFRRWYTMTLLDNTLTQTDFFQKLCFYEEKIEPFSLKNESLSLSVSLPFSVSLPPSLSLYFFHWCSGSTSLK</sequence>
<dbReference type="Proteomes" id="UP000597762">
    <property type="component" value="Unassembled WGS sequence"/>
</dbReference>